<reference evidence="1 2" key="1">
    <citation type="journal article" date="2014" name="Genome Biol. Evol.">
        <title>The genome of the myxosporean Thelohanellus kitauei shows adaptations to nutrient acquisition within its fish host.</title>
        <authorList>
            <person name="Yang Y."/>
            <person name="Xiong J."/>
            <person name="Zhou Z."/>
            <person name="Huo F."/>
            <person name="Miao W."/>
            <person name="Ran C."/>
            <person name="Liu Y."/>
            <person name="Zhang J."/>
            <person name="Feng J."/>
            <person name="Wang M."/>
            <person name="Wang M."/>
            <person name="Wang L."/>
            <person name="Yao B."/>
        </authorList>
    </citation>
    <scope>NUCLEOTIDE SEQUENCE [LARGE SCALE GENOMIC DNA]</scope>
    <source>
        <strain evidence="1">Wuqing</strain>
    </source>
</reference>
<protein>
    <submittedName>
        <fullName evidence="1">Uncharacterized protein</fullName>
    </submittedName>
</protein>
<evidence type="ECO:0000313" key="1">
    <source>
        <dbReference type="EMBL" id="KII67668.1"/>
    </source>
</evidence>
<name>A0A0C2JEM2_THEKT</name>
<evidence type="ECO:0000313" key="2">
    <source>
        <dbReference type="Proteomes" id="UP000031668"/>
    </source>
</evidence>
<dbReference type="AlphaFoldDB" id="A0A0C2JEM2"/>
<keyword evidence="2" id="KW-1185">Reference proteome</keyword>
<gene>
    <name evidence="1" type="ORF">RF11_04544</name>
</gene>
<proteinExistence type="predicted"/>
<dbReference type="Proteomes" id="UP000031668">
    <property type="component" value="Unassembled WGS sequence"/>
</dbReference>
<accession>A0A0C2JEM2</accession>
<organism evidence="1 2">
    <name type="scientific">Thelohanellus kitauei</name>
    <name type="common">Myxosporean</name>
    <dbReference type="NCBI Taxonomy" id="669202"/>
    <lineage>
        <taxon>Eukaryota</taxon>
        <taxon>Metazoa</taxon>
        <taxon>Cnidaria</taxon>
        <taxon>Myxozoa</taxon>
        <taxon>Myxosporea</taxon>
        <taxon>Bivalvulida</taxon>
        <taxon>Platysporina</taxon>
        <taxon>Myxobolidae</taxon>
        <taxon>Thelohanellus</taxon>
    </lineage>
</organism>
<dbReference type="EMBL" id="JWZT01003124">
    <property type="protein sequence ID" value="KII67668.1"/>
    <property type="molecule type" value="Genomic_DNA"/>
</dbReference>
<sequence>MPDANSLHCCLYVADFRSRDCIGSKQDKGTAAAGKIWGHKPSSLNEDLKRKPLETINNDSTISIDVIIEKLRLSVHPTTIRRWLQKINLTLNLTRTKELLKVVPDSKIQSGDTVILFIWMEVPLTFT</sequence>
<comment type="caution">
    <text evidence="1">The sequence shown here is derived from an EMBL/GenBank/DDBJ whole genome shotgun (WGS) entry which is preliminary data.</text>
</comment>